<evidence type="ECO:0000256" key="2">
    <source>
        <dbReference type="ARBA" id="ARBA00023125"/>
    </source>
</evidence>
<reference evidence="4 5" key="1">
    <citation type="submission" date="2020-07" db="EMBL/GenBank/DDBJ databases">
        <authorList>
            <person name="Zhuang K."/>
            <person name="Ran Y."/>
        </authorList>
    </citation>
    <scope>NUCLEOTIDE SEQUENCE [LARGE SCALE GENOMIC DNA]</scope>
    <source>
        <strain evidence="4 5">WCH-YHL-001</strain>
    </source>
</reference>
<dbReference type="Gene3D" id="3.90.220.20">
    <property type="entry name" value="DNA methylase specificity domains"/>
    <property type="match status" value="1"/>
</dbReference>
<dbReference type="PANTHER" id="PTHR42998:SF1">
    <property type="entry name" value="TYPE I RESTRICTION ENZYME HINDI METHYLASE SUBUNIT"/>
    <property type="match status" value="1"/>
</dbReference>
<dbReference type="PRINTS" id="PR00507">
    <property type="entry name" value="N12N6MTFRASE"/>
</dbReference>
<gene>
    <name evidence="4" type="ORF">H0264_15825</name>
</gene>
<name>A0A7D6ZKM6_9NOCA</name>
<dbReference type="PANTHER" id="PTHR42998">
    <property type="entry name" value="TYPE I RESTRICTION ENZYME HINDVIIP M PROTEIN-RELATED"/>
    <property type="match status" value="1"/>
</dbReference>
<dbReference type="GO" id="GO:0008170">
    <property type="term" value="F:N-methyltransferase activity"/>
    <property type="evidence" value="ECO:0007669"/>
    <property type="project" value="InterPro"/>
</dbReference>
<evidence type="ECO:0000313" key="5">
    <source>
        <dbReference type="Proteomes" id="UP000515512"/>
    </source>
</evidence>
<dbReference type="SUPFAM" id="SSF46955">
    <property type="entry name" value="Putative DNA-binding domain"/>
    <property type="match status" value="1"/>
</dbReference>
<dbReference type="InterPro" id="IPR044946">
    <property type="entry name" value="Restrct_endonuc_typeI_TRD_sf"/>
</dbReference>
<keyword evidence="1" id="KW-0680">Restriction system</keyword>
<dbReference type="GO" id="GO:0009307">
    <property type="term" value="P:DNA restriction-modification system"/>
    <property type="evidence" value="ECO:0007669"/>
    <property type="project" value="UniProtKB-KW"/>
</dbReference>
<dbReference type="EMBL" id="CP059399">
    <property type="protein sequence ID" value="QLY33499.1"/>
    <property type="molecule type" value="Genomic_DNA"/>
</dbReference>
<keyword evidence="5" id="KW-1185">Reference proteome</keyword>
<dbReference type="KEGG" id="nhu:H0264_15825"/>
<keyword evidence="4" id="KW-0489">Methyltransferase</keyword>
<sequence length="672" mass="71543">MSNPASTVSAAEISRLAGVTRATVSNWRRRHSDFPKPIEPDESRPRFDLREVQEWLAGHGFEAADSPTSELRTLVRLRATPEAVARFMATLRRVDDEWIVAPGKGGDAEFAAAATQVMERSAVADGARAAVDALAERALEDSAASGVYITPERLAGLMAALLGSPGSLELHSVLDPACGSGSLLLAAAENGADELYGQDLLPVQAQRTRLLLEADTTARLVMSSGDSLGADAFPDLQADAVLCNPPYGQRDWGSAELAMDTRWIFGTPPRGEPELAWVQHAVAHLRPGGTAVLLLPPAVATRPSGRKIRANLARRGALRAVIGLAPGAAPPWHVGLQMWVLRNPQPGAPVSEHLLFVDTTALPAGGDGEDRIDWDAVTAAVTRAWRAFDSENPETAIRSGVAAVVRVVEILDDDVDLTPAQYVRSSLDSGAVSGQVDHAIARLSSAAQELTAATGALTGWAESAGQSWRFVTIADLQNHGQLQWIRNSPPASEKPAPDDQRRVLTAPDVATGSPASGTMSTSAPATVEEIRIGDVLIPAVRSDRTGGRSARVAEPEDAGAIIGPHVHALRADRDRLDPWFLAGFLTGAENVSATRTSTVRFDPSRLRIPVLSLAEQQRYGEIFRLLFQLRTAARRATYAAENAAELVTTGLTAGALAPEADEAKERLWSTRK</sequence>
<dbReference type="AlphaFoldDB" id="A0A7D6ZKM6"/>
<dbReference type="Proteomes" id="UP000515512">
    <property type="component" value="Chromosome"/>
</dbReference>
<accession>A0A7D6ZKM6</accession>
<evidence type="ECO:0000313" key="4">
    <source>
        <dbReference type="EMBL" id="QLY33499.1"/>
    </source>
</evidence>
<dbReference type="GO" id="GO:0003677">
    <property type="term" value="F:DNA binding"/>
    <property type="evidence" value="ECO:0007669"/>
    <property type="project" value="UniProtKB-KW"/>
</dbReference>
<dbReference type="InterPro" id="IPR002052">
    <property type="entry name" value="DNA_methylase_N6_adenine_CS"/>
</dbReference>
<evidence type="ECO:0000256" key="1">
    <source>
        <dbReference type="ARBA" id="ARBA00022747"/>
    </source>
</evidence>
<dbReference type="REBASE" id="421010">
    <property type="entry name" value="M.Nsp001ORF15825P"/>
</dbReference>
<dbReference type="PROSITE" id="PS00092">
    <property type="entry name" value="N6_MTASE"/>
    <property type="match status" value="1"/>
</dbReference>
<dbReference type="InterPro" id="IPR009061">
    <property type="entry name" value="DNA-bd_dom_put_sf"/>
</dbReference>
<dbReference type="InterPro" id="IPR003356">
    <property type="entry name" value="DNA_methylase_A-5"/>
</dbReference>
<organism evidence="4 5">
    <name type="scientific">Nocardia huaxiensis</name>
    <dbReference type="NCBI Taxonomy" id="2755382"/>
    <lineage>
        <taxon>Bacteria</taxon>
        <taxon>Bacillati</taxon>
        <taxon>Actinomycetota</taxon>
        <taxon>Actinomycetes</taxon>
        <taxon>Mycobacteriales</taxon>
        <taxon>Nocardiaceae</taxon>
        <taxon>Nocardia</taxon>
    </lineage>
</organism>
<dbReference type="CDD" id="cd02440">
    <property type="entry name" value="AdoMet_MTases"/>
    <property type="match status" value="1"/>
</dbReference>
<dbReference type="Pfam" id="PF02384">
    <property type="entry name" value="N6_Mtase"/>
    <property type="match status" value="1"/>
</dbReference>
<dbReference type="Gene3D" id="3.40.50.150">
    <property type="entry name" value="Vaccinia Virus protein VP39"/>
    <property type="match status" value="1"/>
</dbReference>
<dbReference type="RefSeq" id="WP_181584663.1">
    <property type="nucleotide sequence ID" value="NZ_CP059399.1"/>
</dbReference>
<dbReference type="SUPFAM" id="SSF116734">
    <property type="entry name" value="DNA methylase specificity domain"/>
    <property type="match status" value="1"/>
</dbReference>
<dbReference type="GO" id="GO:0032259">
    <property type="term" value="P:methylation"/>
    <property type="evidence" value="ECO:0007669"/>
    <property type="project" value="UniProtKB-KW"/>
</dbReference>
<dbReference type="InterPro" id="IPR029063">
    <property type="entry name" value="SAM-dependent_MTases_sf"/>
</dbReference>
<evidence type="ECO:0000259" key="3">
    <source>
        <dbReference type="Pfam" id="PF02384"/>
    </source>
</evidence>
<dbReference type="Gene3D" id="1.10.10.10">
    <property type="entry name" value="Winged helix-like DNA-binding domain superfamily/Winged helix DNA-binding domain"/>
    <property type="match status" value="1"/>
</dbReference>
<keyword evidence="2" id="KW-0238">DNA-binding</keyword>
<feature type="domain" description="DNA methylase adenine-specific" evidence="3">
    <location>
        <begin position="138"/>
        <end position="425"/>
    </location>
</feature>
<proteinExistence type="predicted"/>
<dbReference type="InterPro" id="IPR036388">
    <property type="entry name" value="WH-like_DNA-bd_sf"/>
</dbReference>
<keyword evidence="4" id="KW-0808">Transferase</keyword>
<protein>
    <submittedName>
        <fullName evidence="4">N-6 DNA methylase</fullName>
    </submittedName>
</protein>
<dbReference type="InterPro" id="IPR052916">
    <property type="entry name" value="Type-I_RE_MTase_Subunit"/>
</dbReference>
<dbReference type="SUPFAM" id="SSF53335">
    <property type="entry name" value="S-adenosyl-L-methionine-dependent methyltransferases"/>
    <property type="match status" value="1"/>
</dbReference>